<dbReference type="Gene3D" id="1.10.238.10">
    <property type="entry name" value="EF-hand"/>
    <property type="match status" value="1"/>
</dbReference>
<dbReference type="CDD" id="cd00051">
    <property type="entry name" value="EFh"/>
    <property type="match status" value="1"/>
</dbReference>
<dbReference type="PANTHER" id="PTHR10037">
    <property type="entry name" value="VOLTAGE-GATED CATION CHANNEL CALCIUM AND SODIUM"/>
    <property type="match status" value="1"/>
</dbReference>
<dbReference type="SUPFAM" id="SSF81324">
    <property type="entry name" value="Voltage-gated potassium channels"/>
    <property type="match status" value="1"/>
</dbReference>
<feature type="transmembrane region" description="Helical" evidence="7">
    <location>
        <begin position="131"/>
        <end position="148"/>
    </location>
</feature>
<dbReference type="SMART" id="SM00054">
    <property type="entry name" value="EFh"/>
    <property type="match status" value="2"/>
</dbReference>
<evidence type="ECO:0000259" key="8">
    <source>
        <dbReference type="PROSITE" id="PS50222"/>
    </source>
</evidence>
<evidence type="ECO:0000313" key="9">
    <source>
        <dbReference type="EMBL" id="KAF4654071.1"/>
    </source>
</evidence>
<dbReference type="InterPro" id="IPR002048">
    <property type="entry name" value="EF_hand_dom"/>
</dbReference>
<feature type="transmembrane region" description="Helical" evidence="7">
    <location>
        <begin position="340"/>
        <end position="363"/>
    </location>
</feature>
<accession>A0A7J6L4M8</accession>
<feature type="compositionally biased region" description="Low complexity" evidence="6">
    <location>
        <begin position="98"/>
        <end position="113"/>
    </location>
</feature>
<dbReference type="InterPro" id="IPR011992">
    <property type="entry name" value="EF-hand-dom_pair"/>
</dbReference>
<reference evidence="9 10" key="1">
    <citation type="submission" date="2020-04" db="EMBL/GenBank/DDBJ databases">
        <title>Perkinsus chesapeaki whole genome sequence.</title>
        <authorList>
            <person name="Bogema D.R."/>
        </authorList>
    </citation>
    <scope>NUCLEOTIDE SEQUENCE [LARGE SCALE GENOMIC DNA]</scope>
    <source>
        <strain evidence="9">ATCC PRA-425</strain>
    </source>
</reference>
<dbReference type="InterPro" id="IPR005821">
    <property type="entry name" value="Ion_trans_dom"/>
</dbReference>
<keyword evidence="3" id="KW-0106">Calcium</keyword>
<evidence type="ECO:0000256" key="5">
    <source>
        <dbReference type="ARBA" id="ARBA00023136"/>
    </source>
</evidence>
<comment type="caution">
    <text evidence="9">The sequence shown here is derived from an EMBL/GenBank/DDBJ whole genome shotgun (WGS) entry which is preliminary data.</text>
</comment>
<comment type="subcellular location">
    <subcellularLocation>
        <location evidence="1">Membrane</location>
        <topology evidence="1">Multi-pass membrane protein</topology>
    </subcellularLocation>
</comment>
<dbReference type="InterPro" id="IPR027359">
    <property type="entry name" value="Volt_channel_dom_sf"/>
</dbReference>
<dbReference type="PROSITE" id="PS50222">
    <property type="entry name" value="EF_HAND_2"/>
    <property type="match status" value="2"/>
</dbReference>
<evidence type="ECO:0000256" key="7">
    <source>
        <dbReference type="SAM" id="Phobius"/>
    </source>
</evidence>
<dbReference type="EMBL" id="JAAPAO010000763">
    <property type="protein sequence ID" value="KAF4654071.1"/>
    <property type="molecule type" value="Genomic_DNA"/>
</dbReference>
<protein>
    <recommendedName>
        <fullName evidence="8">EF-hand domain-containing protein</fullName>
    </recommendedName>
</protein>
<evidence type="ECO:0000313" key="10">
    <source>
        <dbReference type="Proteomes" id="UP000591131"/>
    </source>
</evidence>
<dbReference type="SUPFAM" id="SSF47473">
    <property type="entry name" value="EF-hand"/>
    <property type="match status" value="1"/>
</dbReference>
<dbReference type="GO" id="GO:0001518">
    <property type="term" value="C:voltage-gated sodium channel complex"/>
    <property type="evidence" value="ECO:0007669"/>
    <property type="project" value="TreeGrafter"/>
</dbReference>
<dbReference type="OrthoDB" id="431647at2759"/>
<dbReference type="Proteomes" id="UP000591131">
    <property type="component" value="Unassembled WGS sequence"/>
</dbReference>
<evidence type="ECO:0000256" key="3">
    <source>
        <dbReference type="ARBA" id="ARBA00022837"/>
    </source>
</evidence>
<evidence type="ECO:0000256" key="4">
    <source>
        <dbReference type="ARBA" id="ARBA00022989"/>
    </source>
</evidence>
<keyword evidence="10" id="KW-1185">Reference proteome</keyword>
<evidence type="ECO:0000256" key="6">
    <source>
        <dbReference type="SAM" id="MobiDB-lite"/>
    </source>
</evidence>
<dbReference type="InterPro" id="IPR018247">
    <property type="entry name" value="EF_Hand_1_Ca_BS"/>
</dbReference>
<feature type="domain" description="EF-hand" evidence="8">
    <location>
        <begin position="430"/>
        <end position="465"/>
    </location>
</feature>
<dbReference type="GO" id="GO:0005509">
    <property type="term" value="F:calcium ion binding"/>
    <property type="evidence" value="ECO:0007669"/>
    <property type="project" value="InterPro"/>
</dbReference>
<dbReference type="Gene3D" id="1.20.120.350">
    <property type="entry name" value="Voltage-gated potassium channels. Chain C"/>
    <property type="match status" value="1"/>
</dbReference>
<sequence>MLSDDEEVTWDATDDSLTVLGEEKAAEQPWRLAAATLLGLQAGVNILLEEDTAEPSGNRSASKALHMLTHVEGIAEESLKCIKNDMHQLHQLTTRIPEQTGRLEQQQNQQRLQGPKKKDTSEGKLPICERTWFNAMMGGIIVINALLIGVQTDAENPDHLIFEAANILFIFIYTAELATRIYYNRGEFFNSSFNIFDCILVIKAILETFILANSALKSLTSLRLVRMIRLIRLVRLLKLFRELWLVITGVTRMLKTLAWVATLLLSLTWICAILLRMLLGQSQAWSFVSRTTAQPYEFFDPYEYFGTPWAGSFTLFQVTTKDHWTDSVARPVCETYPVMWLFFLPYLFMTAYAILNIMLATIVNNAIDASKANDAQLKLQKSRTHAKVMLKLRRIFEEIDIDESGSLDKEELKEAAENPKIISLLAEINMPANDLARVFELLDADGDGEVDRDEFLKGCAKLRGGPSLRDVNRIPILIRSLSSRIDWYEKKVDGLIDEVAF</sequence>
<keyword evidence="2 7" id="KW-0812">Transmembrane</keyword>
<proteinExistence type="predicted"/>
<feature type="transmembrane region" description="Helical" evidence="7">
    <location>
        <begin position="257"/>
        <end position="279"/>
    </location>
</feature>
<keyword evidence="4 7" id="KW-1133">Transmembrane helix</keyword>
<dbReference type="Gene3D" id="1.10.287.70">
    <property type="match status" value="1"/>
</dbReference>
<dbReference type="PROSITE" id="PS00018">
    <property type="entry name" value="EF_HAND_1"/>
    <property type="match status" value="2"/>
</dbReference>
<dbReference type="InterPro" id="IPR043203">
    <property type="entry name" value="VGCC_Ca_Na"/>
</dbReference>
<dbReference type="AlphaFoldDB" id="A0A7J6L4M8"/>
<organism evidence="9 10">
    <name type="scientific">Perkinsus chesapeaki</name>
    <name type="common">Clam parasite</name>
    <name type="synonym">Perkinsus andrewsi</name>
    <dbReference type="NCBI Taxonomy" id="330153"/>
    <lineage>
        <taxon>Eukaryota</taxon>
        <taxon>Sar</taxon>
        <taxon>Alveolata</taxon>
        <taxon>Perkinsozoa</taxon>
        <taxon>Perkinsea</taxon>
        <taxon>Perkinsida</taxon>
        <taxon>Perkinsidae</taxon>
        <taxon>Perkinsus</taxon>
    </lineage>
</organism>
<feature type="region of interest" description="Disordered" evidence="6">
    <location>
        <begin position="96"/>
        <end position="122"/>
    </location>
</feature>
<dbReference type="Pfam" id="PF00520">
    <property type="entry name" value="Ion_trans"/>
    <property type="match status" value="1"/>
</dbReference>
<evidence type="ECO:0000256" key="1">
    <source>
        <dbReference type="ARBA" id="ARBA00004141"/>
    </source>
</evidence>
<keyword evidence="5 7" id="KW-0472">Membrane</keyword>
<dbReference type="GO" id="GO:0005248">
    <property type="term" value="F:voltage-gated sodium channel activity"/>
    <property type="evidence" value="ECO:0007669"/>
    <property type="project" value="TreeGrafter"/>
</dbReference>
<feature type="domain" description="EF-hand" evidence="8">
    <location>
        <begin position="387"/>
        <end position="422"/>
    </location>
</feature>
<evidence type="ECO:0000256" key="2">
    <source>
        <dbReference type="ARBA" id="ARBA00022692"/>
    </source>
</evidence>
<name>A0A7J6L4M8_PERCH</name>
<gene>
    <name evidence="9" type="ORF">FOL47_010156</name>
</gene>
<dbReference type="PANTHER" id="PTHR10037:SF62">
    <property type="entry name" value="SODIUM CHANNEL PROTEIN 60E"/>
    <property type="match status" value="1"/>
</dbReference>
<feature type="transmembrane region" description="Helical" evidence="7">
    <location>
        <begin position="160"/>
        <end position="181"/>
    </location>
</feature>
<dbReference type="Pfam" id="PF13499">
    <property type="entry name" value="EF-hand_7"/>
    <property type="match status" value="1"/>
</dbReference>